<sequence length="105" mass="12519">MASFHIDILGNNSRTILDIIEYYEERSGEQVALLFLDAKKAFDNVKWSFLRQQIKYMEFGQKFLNVVAAIYDKQQAKILINDHTTNLKYKKERGKDVHYHHYYLS</sequence>
<reference evidence="1" key="2">
    <citation type="submission" date="2017-12" db="EMBL/GenBank/DDBJ databases">
        <title>Coralsnake Venomics: Analyses of Venom Gland Transcriptomes and Proteomes of Six Brazilian Taxa.</title>
        <authorList>
            <person name="Aird S.D."/>
            <person name="Jorge da Silva N."/>
            <person name="Qiu L."/>
            <person name="Villar-Briones A."/>
            <person name="Aparecida-Saddi V."/>
            <person name="Campos-Telles M.P."/>
            <person name="Grau M."/>
            <person name="Mikheyev A.S."/>
        </authorList>
    </citation>
    <scope>NUCLEOTIDE SEQUENCE</scope>
    <source>
        <tissue evidence="1">Venom_gland</tissue>
    </source>
</reference>
<evidence type="ECO:0000313" key="1">
    <source>
        <dbReference type="EMBL" id="LAA29627.1"/>
    </source>
</evidence>
<accession>A0A2H6NCN0</accession>
<dbReference type="PANTHER" id="PTHR31635:SF196">
    <property type="entry name" value="REVERSE TRANSCRIPTASE DOMAIN-CONTAINING PROTEIN-RELATED"/>
    <property type="match status" value="1"/>
</dbReference>
<dbReference type="EMBL" id="IACI01080302">
    <property type="protein sequence ID" value="LAA29627.1"/>
    <property type="molecule type" value="Transcribed_RNA"/>
</dbReference>
<dbReference type="PANTHER" id="PTHR31635">
    <property type="entry name" value="REVERSE TRANSCRIPTASE DOMAIN-CONTAINING PROTEIN-RELATED"/>
    <property type="match status" value="1"/>
</dbReference>
<protein>
    <submittedName>
        <fullName evidence="1">Uncharacterized protein</fullName>
    </submittedName>
</protein>
<proteinExistence type="predicted"/>
<dbReference type="AlphaFoldDB" id="A0A2H6NCN0"/>
<reference evidence="1" key="1">
    <citation type="submission" date="2017-07" db="EMBL/GenBank/DDBJ databases">
        <authorList>
            <person name="Mikheyev A."/>
            <person name="Grau M."/>
        </authorList>
    </citation>
    <scope>NUCLEOTIDE SEQUENCE</scope>
    <source>
        <tissue evidence="1">Venom_gland</tissue>
    </source>
</reference>
<name>A0A2H6NCN0_9SAUR</name>
<organism evidence="1">
    <name type="scientific">Micrurus carvalhoi</name>
    <dbReference type="NCBI Taxonomy" id="3147026"/>
    <lineage>
        <taxon>Eukaryota</taxon>
        <taxon>Metazoa</taxon>
        <taxon>Chordata</taxon>
        <taxon>Craniata</taxon>
        <taxon>Vertebrata</taxon>
        <taxon>Euteleostomi</taxon>
        <taxon>Lepidosauria</taxon>
        <taxon>Squamata</taxon>
        <taxon>Bifurcata</taxon>
        <taxon>Unidentata</taxon>
        <taxon>Episquamata</taxon>
        <taxon>Toxicofera</taxon>
        <taxon>Serpentes</taxon>
        <taxon>Colubroidea</taxon>
        <taxon>Elapidae</taxon>
        <taxon>Elapinae</taxon>
        <taxon>Micrurus</taxon>
    </lineage>
</organism>